<organism evidence="2 3">
    <name type="scientific">Cytobacillus praedii</name>
    <dbReference type="NCBI Taxonomy" id="1742358"/>
    <lineage>
        <taxon>Bacteria</taxon>
        <taxon>Bacillati</taxon>
        <taxon>Bacillota</taxon>
        <taxon>Bacilli</taxon>
        <taxon>Bacillales</taxon>
        <taxon>Bacillaceae</taxon>
        <taxon>Cytobacillus</taxon>
    </lineage>
</organism>
<dbReference type="AlphaFoldDB" id="A0A4R1AV43"/>
<dbReference type="Pfam" id="PF02515">
    <property type="entry name" value="CoA_transf_3"/>
    <property type="match status" value="1"/>
</dbReference>
<dbReference type="RefSeq" id="WP_131239072.1">
    <property type="nucleotide sequence ID" value="NZ_SJTH01000068.1"/>
</dbReference>
<accession>A0A4R1AV43</accession>
<dbReference type="Proteomes" id="UP000293846">
    <property type="component" value="Unassembled WGS sequence"/>
</dbReference>
<dbReference type="InterPro" id="IPR003673">
    <property type="entry name" value="CoA-Trfase_fam_III"/>
</dbReference>
<dbReference type="Gene3D" id="3.30.1540.10">
    <property type="entry name" value="formyl-coa transferase, domain 3"/>
    <property type="match status" value="1"/>
</dbReference>
<dbReference type="Gene3D" id="3.40.50.10540">
    <property type="entry name" value="Crotonobetainyl-coa:carnitine coa-transferase, domain 1"/>
    <property type="match status" value="1"/>
</dbReference>
<dbReference type="InterPro" id="IPR044855">
    <property type="entry name" value="CoA-Trfase_III_dom3_sf"/>
</dbReference>
<dbReference type="InterPro" id="IPR023606">
    <property type="entry name" value="CoA-Trfase_III_dom_1_sf"/>
</dbReference>
<gene>
    <name evidence="2" type="ORF">E0Y62_24585</name>
</gene>
<keyword evidence="3" id="KW-1185">Reference proteome</keyword>
<dbReference type="InterPro" id="IPR050509">
    <property type="entry name" value="CoA-transferase_III"/>
</dbReference>
<feature type="region of interest" description="Disordered" evidence="1">
    <location>
        <begin position="336"/>
        <end position="363"/>
    </location>
</feature>
<evidence type="ECO:0000313" key="2">
    <source>
        <dbReference type="EMBL" id="TCJ01311.1"/>
    </source>
</evidence>
<protein>
    <submittedName>
        <fullName evidence="2">CoA transferase</fullName>
    </submittedName>
</protein>
<reference evidence="2 3" key="1">
    <citation type="submission" date="2019-03" db="EMBL/GenBank/DDBJ databases">
        <authorList>
            <person name="Jensen L."/>
            <person name="Storgaard J."/>
            <person name="Sulaj E."/>
            <person name="Schramm A."/>
            <person name="Marshall I.P.G."/>
        </authorList>
    </citation>
    <scope>NUCLEOTIDE SEQUENCE [LARGE SCALE GENOMIC DNA]</scope>
    <source>
        <strain evidence="2 3">2017H2G3</strain>
    </source>
</reference>
<dbReference type="OrthoDB" id="9797653at2"/>
<dbReference type="EMBL" id="SJTH01000068">
    <property type="protein sequence ID" value="TCJ01311.1"/>
    <property type="molecule type" value="Genomic_DNA"/>
</dbReference>
<sequence length="363" mass="40367">MLDGIRIIDFTNYLPGPYATMRLAELGAEVIKIEPVKGDPARELGVKKDDTGIVFLANNRQKKSITLNLKEIEGRERALQLIKTADAVLESFRPGVMKKLGLDYERVITHKDDIVYCSLTGYGNAGTFSHLGGHDINFMAVSGVLSQLKDEYGKLVHPSIQIADYMGGMAASERILAGLVSKRLTGKGSYHCISIAETVASIMGIHLLIEQETGDQTGIKEINGKFVSYAIYETKDLRYVTLGAIETKFWFNFCQALGRDDWMNAHFSKAEMNNPVYMQVSDLFRSRNLAEWIEFGKKVDCCLSPVLEPNELQSFEPFNEKEIIFKTHTGSLSVKMHGDQKQNGASSPSLGEHTEEILSKASE</sequence>
<evidence type="ECO:0000256" key="1">
    <source>
        <dbReference type="SAM" id="MobiDB-lite"/>
    </source>
</evidence>
<dbReference type="PANTHER" id="PTHR48228">
    <property type="entry name" value="SUCCINYL-COA--D-CITRAMALATE COA-TRANSFERASE"/>
    <property type="match status" value="1"/>
</dbReference>
<evidence type="ECO:0000313" key="3">
    <source>
        <dbReference type="Proteomes" id="UP000293846"/>
    </source>
</evidence>
<name>A0A4R1AV43_9BACI</name>
<dbReference type="SUPFAM" id="SSF89796">
    <property type="entry name" value="CoA-transferase family III (CaiB/BaiF)"/>
    <property type="match status" value="1"/>
</dbReference>
<comment type="caution">
    <text evidence="2">The sequence shown here is derived from an EMBL/GenBank/DDBJ whole genome shotgun (WGS) entry which is preliminary data.</text>
</comment>
<keyword evidence="2" id="KW-0808">Transferase</keyword>
<proteinExistence type="predicted"/>
<dbReference type="PANTHER" id="PTHR48228:SF5">
    <property type="entry name" value="ALPHA-METHYLACYL-COA RACEMASE"/>
    <property type="match status" value="1"/>
</dbReference>
<dbReference type="GO" id="GO:0016740">
    <property type="term" value="F:transferase activity"/>
    <property type="evidence" value="ECO:0007669"/>
    <property type="project" value="UniProtKB-KW"/>
</dbReference>
<dbReference type="STRING" id="1742358.GCA_001439605_02585"/>
<feature type="compositionally biased region" description="Basic and acidic residues" evidence="1">
    <location>
        <begin position="352"/>
        <end position="363"/>
    </location>
</feature>